<reference evidence="6" key="1">
    <citation type="submission" date="2023-07" db="EMBL/GenBank/DDBJ databases">
        <authorList>
            <consortium name="CYATHOMIX"/>
        </authorList>
    </citation>
    <scope>NUCLEOTIDE SEQUENCE</scope>
    <source>
        <strain evidence="6">N/A</strain>
    </source>
</reference>
<feature type="compositionally biased region" description="Pro residues" evidence="2">
    <location>
        <begin position="228"/>
        <end position="241"/>
    </location>
</feature>
<feature type="region of interest" description="Disordered" evidence="2">
    <location>
        <begin position="184"/>
        <end position="394"/>
    </location>
</feature>
<keyword evidence="4" id="KW-0732">Signal</keyword>
<evidence type="ECO:0000256" key="1">
    <source>
        <dbReference type="ARBA" id="ARBA00022737"/>
    </source>
</evidence>
<accession>A0AA36ME47</accession>
<dbReference type="GO" id="GO:0042302">
    <property type="term" value="F:structural constituent of cuticle"/>
    <property type="evidence" value="ECO:0007669"/>
    <property type="project" value="InterPro"/>
</dbReference>
<comment type="caution">
    <text evidence="6">The sequence shown here is derived from an EMBL/GenBank/DDBJ whole genome shotgun (WGS) entry which is preliminary data.</text>
</comment>
<proteinExistence type="predicted"/>
<dbReference type="PANTHER" id="PTHR24637:SF420">
    <property type="entry name" value="NEMATODE CUTICLE COLLAGEN N-TERMINAL DOMAIN-CONTAINING PROTEIN"/>
    <property type="match status" value="1"/>
</dbReference>
<keyword evidence="1" id="KW-0677">Repeat</keyword>
<feature type="compositionally biased region" description="Basic and acidic residues" evidence="2">
    <location>
        <begin position="384"/>
        <end position="394"/>
    </location>
</feature>
<evidence type="ECO:0000313" key="7">
    <source>
        <dbReference type="Proteomes" id="UP001176961"/>
    </source>
</evidence>
<dbReference type="PANTHER" id="PTHR24637">
    <property type="entry name" value="COLLAGEN"/>
    <property type="match status" value="1"/>
</dbReference>
<dbReference type="EMBL" id="CATQJL010000316">
    <property type="protein sequence ID" value="CAJ0606708.1"/>
    <property type="molecule type" value="Genomic_DNA"/>
</dbReference>
<feature type="domain" description="Nematode cuticle collagen N-terminal" evidence="5">
    <location>
        <begin position="98"/>
        <end position="148"/>
    </location>
</feature>
<dbReference type="SMART" id="SM01088">
    <property type="entry name" value="Col_cuticle_N"/>
    <property type="match status" value="1"/>
</dbReference>
<protein>
    <recommendedName>
        <fullName evidence="5">Nematode cuticle collagen N-terminal domain-containing protein</fullName>
    </recommendedName>
</protein>
<name>A0AA36ME47_CYLNA</name>
<evidence type="ECO:0000256" key="3">
    <source>
        <dbReference type="SAM" id="Phobius"/>
    </source>
</evidence>
<feature type="compositionally biased region" description="Gly residues" evidence="2">
    <location>
        <begin position="199"/>
        <end position="208"/>
    </location>
</feature>
<dbReference type="AlphaFoldDB" id="A0AA36ME47"/>
<keyword evidence="7" id="KW-1185">Reference proteome</keyword>
<gene>
    <name evidence="6" type="ORF">CYNAS_LOCUS18691</name>
</gene>
<feature type="compositionally biased region" description="Pro residues" evidence="2">
    <location>
        <begin position="262"/>
        <end position="279"/>
    </location>
</feature>
<feature type="transmembrane region" description="Helical" evidence="3">
    <location>
        <begin position="97"/>
        <end position="119"/>
    </location>
</feature>
<keyword evidence="3" id="KW-1133">Transmembrane helix</keyword>
<organism evidence="6 7">
    <name type="scientific">Cylicocyclus nassatus</name>
    <name type="common">Nematode worm</name>
    <dbReference type="NCBI Taxonomy" id="53992"/>
    <lineage>
        <taxon>Eukaryota</taxon>
        <taxon>Metazoa</taxon>
        <taxon>Ecdysozoa</taxon>
        <taxon>Nematoda</taxon>
        <taxon>Chromadorea</taxon>
        <taxon>Rhabditida</taxon>
        <taxon>Rhabditina</taxon>
        <taxon>Rhabditomorpha</taxon>
        <taxon>Strongyloidea</taxon>
        <taxon>Strongylidae</taxon>
        <taxon>Cylicocyclus</taxon>
    </lineage>
</organism>
<evidence type="ECO:0000256" key="4">
    <source>
        <dbReference type="SAM" id="SignalP"/>
    </source>
</evidence>
<evidence type="ECO:0000256" key="2">
    <source>
        <dbReference type="SAM" id="MobiDB-lite"/>
    </source>
</evidence>
<keyword evidence="3" id="KW-0812">Transmembrane</keyword>
<dbReference type="Pfam" id="PF01484">
    <property type="entry name" value="Col_cuticle_N"/>
    <property type="match status" value="1"/>
</dbReference>
<dbReference type="Proteomes" id="UP001176961">
    <property type="component" value="Unassembled WGS sequence"/>
</dbReference>
<feature type="chain" id="PRO_5041239809" description="Nematode cuticle collagen N-terminal domain-containing protein" evidence="4">
    <location>
        <begin position="26"/>
        <end position="394"/>
    </location>
</feature>
<sequence length="394" mass="40835">MLLRLCSLCMMLATLAVYMLQSVEANLALATNSRKALNDPFEFDLYDEPTESDDAFSRMATLCARLQKRQPGSRDRKAAPLRSLSVTMDWVPCSRQATFTATVLSTVSIIVVIIGLPIMHMHIQRITSNMLSEVEMCKGESKDIWKQMSFSKPGNVITKRQTPYGNYGAVPAGACCACTQGPPGPRGPPGEDGAPGVDGFPGRGGLNGRNGKYLPAPPPGTNSCQKCPPGPPGPPGLPGPKGPRGEMGKAGTAGRPGEDNRPGPPGPPGIRGEPGPPGEKGPTGDRGKVLNGAPPGPPGPAGKVGPRGPPGSKGHDGKPGLPGTQGIRGAVGTRGDAGNPGLPGPQGPKGEPGLPGSCSHCENRGVEATKTTHTRPKGAYQESPTDRQDFLWIH</sequence>
<evidence type="ECO:0000313" key="6">
    <source>
        <dbReference type="EMBL" id="CAJ0606708.1"/>
    </source>
</evidence>
<dbReference type="InterPro" id="IPR002486">
    <property type="entry name" value="Col_cuticle_N"/>
</dbReference>
<feature type="signal peptide" evidence="4">
    <location>
        <begin position="1"/>
        <end position="25"/>
    </location>
</feature>
<keyword evidence="3" id="KW-0472">Membrane</keyword>
<evidence type="ECO:0000259" key="5">
    <source>
        <dbReference type="SMART" id="SM01088"/>
    </source>
</evidence>